<dbReference type="Proteomes" id="UP000318833">
    <property type="component" value="Unassembled WGS sequence"/>
</dbReference>
<name>A0A554VBN2_9FLAO</name>
<proteinExistence type="predicted"/>
<evidence type="ECO:0000313" key="2">
    <source>
        <dbReference type="Proteomes" id="UP000318833"/>
    </source>
</evidence>
<comment type="caution">
    <text evidence="1">The sequence shown here is derived from an EMBL/GenBank/DDBJ whole genome shotgun (WGS) entry which is preliminary data.</text>
</comment>
<dbReference type="AlphaFoldDB" id="A0A554VBN2"/>
<dbReference type="RefSeq" id="WP_167571974.1">
    <property type="nucleotide sequence ID" value="NZ_CANMXV010000088.1"/>
</dbReference>
<reference evidence="1 2" key="1">
    <citation type="submission" date="2019-07" db="EMBL/GenBank/DDBJ databases">
        <title>The draft genome sequence of Aquimarina algiphila M91.</title>
        <authorList>
            <person name="Meng X."/>
        </authorList>
    </citation>
    <scope>NUCLEOTIDE SEQUENCE [LARGE SCALE GENOMIC DNA]</scope>
    <source>
        <strain evidence="1 2">M91</strain>
    </source>
</reference>
<dbReference type="EMBL" id="VLNR01000094">
    <property type="protein sequence ID" value="TSE03930.1"/>
    <property type="molecule type" value="Genomic_DNA"/>
</dbReference>
<evidence type="ECO:0000313" key="1">
    <source>
        <dbReference type="EMBL" id="TSE03930.1"/>
    </source>
</evidence>
<protein>
    <submittedName>
        <fullName evidence="1">Uncharacterized protein</fullName>
    </submittedName>
</protein>
<gene>
    <name evidence="1" type="ORF">FOF46_28105</name>
</gene>
<keyword evidence="2" id="KW-1185">Reference proteome</keyword>
<sequence>MKVIKKVELVTSNSNGTGIISGFIIYERGLSKDYKFTKGNKKGSTFQYLSTYPRQEDYPKDDLDHIILEAIKTEFPEARLKNKLLFSSSDTEYYKKITERPFEVANFLVEPDFSGIELEQFSNKTINVFSESINIYNNNISMDLIKNKTFRGSCDFNDREKVYDRIHNNIEFR</sequence>
<organism evidence="1 2">
    <name type="scientific">Aquimarina algiphila</name>
    <dbReference type="NCBI Taxonomy" id="2047982"/>
    <lineage>
        <taxon>Bacteria</taxon>
        <taxon>Pseudomonadati</taxon>
        <taxon>Bacteroidota</taxon>
        <taxon>Flavobacteriia</taxon>
        <taxon>Flavobacteriales</taxon>
        <taxon>Flavobacteriaceae</taxon>
        <taxon>Aquimarina</taxon>
    </lineage>
</organism>
<accession>A0A554VBN2</accession>